<dbReference type="InterPro" id="IPR036188">
    <property type="entry name" value="FAD/NAD-bd_sf"/>
</dbReference>
<evidence type="ECO:0000259" key="1">
    <source>
        <dbReference type="Pfam" id="PF22607"/>
    </source>
</evidence>
<dbReference type="EMBL" id="PQXH01000086">
    <property type="protein sequence ID" value="TGO12574.1"/>
    <property type="molecule type" value="Genomic_DNA"/>
</dbReference>
<comment type="caution">
    <text evidence="2">The sequence shown here is derived from an EMBL/GenBank/DDBJ whole genome shotgun (WGS) entry which is preliminary data.</text>
</comment>
<dbReference type="Proteomes" id="UP000297777">
    <property type="component" value="Unassembled WGS sequence"/>
</dbReference>
<dbReference type="InterPro" id="IPR053212">
    <property type="entry name" value="DHP_3-monooxygenase"/>
</dbReference>
<sequence length="263" mass="29426">MAEDRLNVVIEAGLSVTYEDIQTGTKEVLHPDLVIAADGAGSATTNFLFPDLKTPYAGFLTWRDASVTMLIGTTLYLIPGDDDSIKPGERYLNLAWYDTCHKDSPEYLSIMTDIDGKQHQRTVSFGKVRPSIWAQKRAYGRANFPSPIRELVNKIETPFVTGINHCILPKASCFEGRLFLVADAYALSRPHAAQSTNQCALHCLLLSKYLSGDITLEAYEKKVASFANTTLHWSRAIGSEYMDNMVGHLYHEFRFQLAKRAQN</sequence>
<feature type="domain" description="2,6-dihydroxypyridine 3-monooxygenase substrate binding" evidence="1">
    <location>
        <begin position="75"/>
        <end position="164"/>
    </location>
</feature>
<gene>
    <name evidence="2" type="ORF">BTUL_0086g00500</name>
</gene>
<dbReference type="Pfam" id="PF22607">
    <property type="entry name" value="FAD_binding-like"/>
    <property type="match status" value="1"/>
</dbReference>
<protein>
    <recommendedName>
        <fullName evidence="1">2,6-dihydroxypyridine 3-monooxygenase substrate binding domain-containing protein</fullName>
    </recommendedName>
</protein>
<dbReference type="Gene3D" id="3.30.9.60">
    <property type="match status" value="1"/>
</dbReference>
<accession>A0A4Z1EJB9</accession>
<name>A0A4Z1EJB9_9HELO</name>
<dbReference type="SUPFAM" id="SSF54373">
    <property type="entry name" value="FAD-linked reductases, C-terminal domain"/>
    <property type="match status" value="1"/>
</dbReference>
<dbReference type="InterPro" id="IPR054707">
    <property type="entry name" value="DhpH_subs-bd"/>
</dbReference>
<dbReference type="PANTHER" id="PTHR47469">
    <property type="entry name" value="MONOOXYGENASE-LIKE"/>
    <property type="match status" value="1"/>
</dbReference>
<dbReference type="AlphaFoldDB" id="A0A4Z1EJB9"/>
<evidence type="ECO:0000313" key="2">
    <source>
        <dbReference type="EMBL" id="TGO12574.1"/>
    </source>
</evidence>
<proteinExistence type="predicted"/>
<reference evidence="2 3" key="1">
    <citation type="submission" date="2017-12" db="EMBL/GenBank/DDBJ databases">
        <title>Comparative genomics of Botrytis spp.</title>
        <authorList>
            <person name="Valero-Jimenez C.A."/>
            <person name="Tapia P."/>
            <person name="Veloso J."/>
            <person name="Silva-Moreno E."/>
            <person name="Staats M."/>
            <person name="Valdes J.H."/>
            <person name="Van Kan J.A.L."/>
        </authorList>
    </citation>
    <scope>NUCLEOTIDE SEQUENCE [LARGE SCALE GENOMIC DNA]</scope>
    <source>
        <strain evidence="2 3">Bt9001</strain>
    </source>
</reference>
<dbReference type="PANTHER" id="PTHR47469:SF2">
    <property type="entry name" value="OS06G0597600 PROTEIN"/>
    <property type="match status" value="1"/>
</dbReference>
<keyword evidence="3" id="KW-1185">Reference proteome</keyword>
<evidence type="ECO:0000313" key="3">
    <source>
        <dbReference type="Proteomes" id="UP000297777"/>
    </source>
</evidence>
<dbReference type="OrthoDB" id="655030at2759"/>
<dbReference type="SUPFAM" id="SSF51905">
    <property type="entry name" value="FAD/NAD(P)-binding domain"/>
    <property type="match status" value="1"/>
</dbReference>
<organism evidence="2 3">
    <name type="scientific">Botrytis tulipae</name>
    <dbReference type="NCBI Taxonomy" id="87230"/>
    <lineage>
        <taxon>Eukaryota</taxon>
        <taxon>Fungi</taxon>
        <taxon>Dikarya</taxon>
        <taxon>Ascomycota</taxon>
        <taxon>Pezizomycotina</taxon>
        <taxon>Leotiomycetes</taxon>
        <taxon>Helotiales</taxon>
        <taxon>Sclerotiniaceae</taxon>
        <taxon>Botrytis</taxon>
    </lineage>
</organism>